<keyword evidence="3" id="KW-1185">Reference proteome</keyword>
<dbReference type="Proteomes" id="UP001497457">
    <property type="component" value="Chromosome 14rd"/>
</dbReference>
<dbReference type="InterPro" id="IPR044699">
    <property type="entry name" value="MAKR6"/>
</dbReference>
<dbReference type="PANTHER" id="PTHR34576">
    <property type="entry name" value="MEMBRANE-ASSOCIATED KINASE REGULATOR 6-RELATED"/>
    <property type="match status" value="1"/>
</dbReference>
<evidence type="ECO:0008006" key="4">
    <source>
        <dbReference type="Google" id="ProtNLM"/>
    </source>
</evidence>
<dbReference type="PANTHER" id="PTHR34576:SF5">
    <property type="entry name" value="EXPRESSED PROTEIN"/>
    <property type="match status" value="1"/>
</dbReference>
<organism evidence="2 3">
    <name type="scientific">Urochloa decumbens</name>
    <dbReference type="NCBI Taxonomy" id="240449"/>
    <lineage>
        <taxon>Eukaryota</taxon>
        <taxon>Viridiplantae</taxon>
        <taxon>Streptophyta</taxon>
        <taxon>Embryophyta</taxon>
        <taxon>Tracheophyta</taxon>
        <taxon>Spermatophyta</taxon>
        <taxon>Magnoliopsida</taxon>
        <taxon>Liliopsida</taxon>
        <taxon>Poales</taxon>
        <taxon>Poaceae</taxon>
        <taxon>PACMAD clade</taxon>
        <taxon>Panicoideae</taxon>
        <taxon>Panicodae</taxon>
        <taxon>Paniceae</taxon>
        <taxon>Melinidinae</taxon>
        <taxon>Urochloa</taxon>
    </lineage>
</organism>
<evidence type="ECO:0000313" key="2">
    <source>
        <dbReference type="EMBL" id="CAL4923531.1"/>
    </source>
</evidence>
<sequence length="362" mass="38980">MERTELCRNPCERVDNTNPERIQRAPESTVWDREKHCLEDQARAGNNMDTAPNALSPDVNSFVLTHRLVAPTHTGDPPTPYIILVAPLTCRSIASPRLVSPRLTQNTYTNQSFPCSLARPSMEASPSRSDSFSSRGGLPRCCKARRAAPSFERLDVVHAGGLGESFNSSTASFIDMDPEEELFSMRWTSDDGGLDLFAPAACSPLLATAGLVFSDEGLLLPCDEEPSGSTAIDDAAIAYDYAASSASSPAFHTAQSTPAASVAGPSQRRHGGASKPLLATRRLLLRYLRFLAPLCRKVRALRVQPARAFSAPRPSRSLSTAAATPARRSTSSAASAAEYWCHGNADTAVRDAILHCKKSFNC</sequence>
<feature type="compositionally biased region" description="Low complexity" evidence="1">
    <location>
        <begin position="125"/>
        <end position="134"/>
    </location>
</feature>
<reference evidence="3" key="1">
    <citation type="submission" date="2024-06" db="EMBL/GenBank/DDBJ databases">
        <authorList>
            <person name="Ryan C."/>
        </authorList>
    </citation>
    <scope>NUCLEOTIDE SEQUENCE [LARGE SCALE GENOMIC DNA]</scope>
</reference>
<gene>
    <name evidence="2" type="ORF">URODEC1_LOCUS22359</name>
</gene>
<reference evidence="2 3" key="2">
    <citation type="submission" date="2024-10" db="EMBL/GenBank/DDBJ databases">
        <authorList>
            <person name="Ryan C."/>
        </authorList>
    </citation>
    <scope>NUCLEOTIDE SEQUENCE [LARGE SCALE GENOMIC DNA]</scope>
</reference>
<feature type="region of interest" description="Disordered" evidence="1">
    <location>
        <begin position="114"/>
        <end position="136"/>
    </location>
</feature>
<accession>A0ABC8XBH4</accession>
<dbReference type="EMBL" id="OZ075124">
    <property type="protein sequence ID" value="CAL4923531.1"/>
    <property type="molecule type" value="Genomic_DNA"/>
</dbReference>
<name>A0ABC8XBH4_9POAL</name>
<protein>
    <recommendedName>
        <fullName evidence="4">Membrane-associated kinase regulator 6</fullName>
    </recommendedName>
</protein>
<dbReference type="AlphaFoldDB" id="A0ABC8XBH4"/>
<proteinExistence type="predicted"/>
<evidence type="ECO:0000256" key="1">
    <source>
        <dbReference type="SAM" id="MobiDB-lite"/>
    </source>
</evidence>
<evidence type="ECO:0000313" key="3">
    <source>
        <dbReference type="Proteomes" id="UP001497457"/>
    </source>
</evidence>